<evidence type="ECO:0000256" key="1">
    <source>
        <dbReference type="ARBA" id="ARBA00004196"/>
    </source>
</evidence>
<evidence type="ECO:0000256" key="3">
    <source>
        <dbReference type="ARBA" id="ARBA00022475"/>
    </source>
</evidence>
<feature type="transmembrane region" description="Helical" evidence="7">
    <location>
        <begin position="424"/>
        <end position="447"/>
    </location>
</feature>
<dbReference type="CDD" id="cd07302">
    <property type="entry name" value="CHD"/>
    <property type="match status" value="1"/>
</dbReference>
<feature type="transmembrane region" description="Helical" evidence="7">
    <location>
        <begin position="12"/>
        <end position="32"/>
    </location>
</feature>
<reference evidence="9" key="1">
    <citation type="journal article" date="2021" name="Arch. Microbiol.">
        <title>Methyloradius palustris gen. nov., sp. nov., a methanol-oxidizing bacterium isolated from snow.</title>
        <authorList>
            <person name="Miyadera T."/>
            <person name="Kojima H."/>
            <person name="Fukui M."/>
        </authorList>
    </citation>
    <scope>NUCLEOTIDE SEQUENCE</scope>
    <source>
        <strain evidence="9">Zm11</strain>
    </source>
</reference>
<dbReference type="EMBL" id="AP024110">
    <property type="protein sequence ID" value="BCM25764.1"/>
    <property type="molecule type" value="Genomic_DNA"/>
</dbReference>
<name>A0A8D5GFG7_9PROT</name>
<keyword evidence="3" id="KW-1003">Cell membrane</keyword>
<dbReference type="GO" id="GO:0035556">
    <property type="term" value="P:intracellular signal transduction"/>
    <property type="evidence" value="ECO:0007669"/>
    <property type="project" value="InterPro"/>
</dbReference>
<evidence type="ECO:0000256" key="7">
    <source>
        <dbReference type="SAM" id="Phobius"/>
    </source>
</evidence>
<dbReference type="InterPro" id="IPR029787">
    <property type="entry name" value="Nucleotide_cyclase"/>
</dbReference>
<evidence type="ECO:0000313" key="9">
    <source>
        <dbReference type="EMBL" id="BCM25764.1"/>
    </source>
</evidence>
<evidence type="ECO:0000256" key="5">
    <source>
        <dbReference type="ARBA" id="ARBA00022989"/>
    </source>
</evidence>
<evidence type="ECO:0000256" key="4">
    <source>
        <dbReference type="ARBA" id="ARBA00022692"/>
    </source>
</evidence>
<keyword evidence="10" id="KW-1185">Reference proteome</keyword>
<dbReference type="RefSeq" id="WP_221763824.1">
    <property type="nucleotide sequence ID" value="NZ_AP024110.1"/>
</dbReference>
<dbReference type="SMART" id="SM01080">
    <property type="entry name" value="CHASE2"/>
    <property type="match status" value="1"/>
</dbReference>
<keyword evidence="4 7" id="KW-0812">Transmembrane</keyword>
<dbReference type="InterPro" id="IPR001054">
    <property type="entry name" value="A/G_cyclase"/>
</dbReference>
<dbReference type="Pfam" id="PF05226">
    <property type="entry name" value="CHASE2"/>
    <property type="match status" value="1"/>
</dbReference>
<dbReference type="SMART" id="SM00044">
    <property type="entry name" value="CYCc"/>
    <property type="match status" value="1"/>
</dbReference>
<dbReference type="InterPro" id="IPR050697">
    <property type="entry name" value="Adenylyl/Guanylyl_Cyclase_3/4"/>
</dbReference>
<dbReference type="KEGG" id="mpau:ZMTM_20230"/>
<evidence type="ECO:0000259" key="8">
    <source>
        <dbReference type="PROSITE" id="PS50125"/>
    </source>
</evidence>
<dbReference type="AlphaFoldDB" id="A0A8D5GFG7"/>
<comment type="subcellular location">
    <subcellularLocation>
        <location evidence="1">Cell envelope</location>
    </subcellularLocation>
</comment>
<feature type="transmembrane region" description="Helical" evidence="7">
    <location>
        <begin position="397"/>
        <end position="417"/>
    </location>
</feature>
<gene>
    <name evidence="9" type="primary">gidA</name>
    <name evidence="9" type="ORF">ZMTM_20230</name>
</gene>
<proteinExistence type="inferred from homology"/>
<protein>
    <submittedName>
        <fullName evidence="9">Adenylate/guanylate cyclase domain-containing protein</fullName>
    </submittedName>
</protein>
<feature type="domain" description="Guanylate cyclase" evidence="8">
    <location>
        <begin position="489"/>
        <end position="621"/>
    </location>
</feature>
<dbReference type="GO" id="GO:0030313">
    <property type="term" value="C:cell envelope"/>
    <property type="evidence" value="ECO:0007669"/>
    <property type="project" value="UniProtKB-SubCell"/>
</dbReference>
<evidence type="ECO:0000256" key="2">
    <source>
        <dbReference type="ARBA" id="ARBA00005381"/>
    </source>
</evidence>
<dbReference type="PANTHER" id="PTHR43081">
    <property type="entry name" value="ADENYLATE CYCLASE, TERMINAL-DIFFERENTIATION SPECIFIC-RELATED"/>
    <property type="match status" value="1"/>
</dbReference>
<keyword evidence="5 7" id="KW-1133">Transmembrane helix</keyword>
<accession>A0A8D5GFG7</accession>
<keyword evidence="6 7" id="KW-0472">Membrane</keyword>
<feature type="transmembrane region" description="Helical" evidence="7">
    <location>
        <begin position="370"/>
        <end position="391"/>
    </location>
</feature>
<dbReference type="Proteomes" id="UP000826722">
    <property type="component" value="Chromosome"/>
</dbReference>
<dbReference type="GO" id="GO:0006171">
    <property type="term" value="P:cAMP biosynthetic process"/>
    <property type="evidence" value="ECO:0007669"/>
    <property type="project" value="TreeGrafter"/>
</dbReference>
<comment type="similarity">
    <text evidence="2">Belongs to the adenylyl cyclase class-3 family.</text>
</comment>
<evidence type="ECO:0000256" key="6">
    <source>
        <dbReference type="ARBA" id="ARBA00023136"/>
    </source>
</evidence>
<dbReference type="GO" id="GO:0004016">
    <property type="term" value="F:adenylate cyclase activity"/>
    <property type="evidence" value="ECO:0007669"/>
    <property type="project" value="UniProtKB-ARBA"/>
</dbReference>
<dbReference type="PANTHER" id="PTHR43081:SF1">
    <property type="entry name" value="ADENYLATE CYCLASE, TERMINAL-DIFFERENTIATION SPECIFIC"/>
    <property type="match status" value="1"/>
</dbReference>
<dbReference type="Gene3D" id="3.30.70.1230">
    <property type="entry name" value="Nucleotide cyclase"/>
    <property type="match status" value="1"/>
</dbReference>
<dbReference type="SUPFAM" id="SSF55073">
    <property type="entry name" value="Nucleotide cyclase"/>
    <property type="match status" value="1"/>
</dbReference>
<dbReference type="InterPro" id="IPR007890">
    <property type="entry name" value="CHASE2"/>
</dbReference>
<organism evidence="9 10">
    <name type="scientific">Methyloradius palustris</name>
    <dbReference type="NCBI Taxonomy" id="2778876"/>
    <lineage>
        <taxon>Bacteria</taxon>
        <taxon>Pseudomonadati</taxon>
        <taxon>Pseudomonadota</taxon>
        <taxon>Betaproteobacteria</taxon>
        <taxon>Nitrosomonadales</taxon>
        <taxon>Methylophilaceae</taxon>
        <taxon>Methyloradius</taxon>
    </lineage>
</organism>
<evidence type="ECO:0000313" key="10">
    <source>
        <dbReference type="Proteomes" id="UP000826722"/>
    </source>
</evidence>
<dbReference type="PROSITE" id="PS50125">
    <property type="entry name" value="GUANYLATE_CYCLASE_2"/>
    <property type="match status" value="1"/>
</dbReference>
<dbReference type="Pfam" id="PF00211">
    <property type="entry name" value="Guanylate_cyc"/>
    <property type="match status" value="1"/>
</dbReference>
<dbReference type="FunFam" id="3.30.70.1230:FF:000016">
    <property type="entry name" value="Adenylate/guanylate cyclase domain-containing protein"/>
    <property type="match status" value="1"/>
</dbReference>
<sequence>MRLPEIFTRHLIRIGLGLAVVALFLLTTTDLLHMGFIKRLDHFTYDVRLNLMMPGTVDNRIVIVDIDEKSLQEQGRWPWGRNKLASLVDKLFDQYKIKVMGFDVVFAEKDDSSGLKSIEEIQSKYLSGDDLFKRTIDELRPKLDYDQVFADSLKGRNVVLGYYFSQNGKDESVGLLPTASFVDGSFKGKNIPFTEVAGFGANLDVLQKNAYTAGHFNPDPDEDGISRKVPMLLKYKDNLYEALSVAVARVALGNPKLEAKFAEGLGVSSKYAGLEWLKLGDRQIPVDANVAALIPYRGKQSSFPYVSATDVLTGKVPAEVLDNKIVLLGTTAPGLMDLRATPVQNIYPGVEIHANMISGILDQNIKEKPAYTMGAEFVLILITGLLLAILLPVLNPVMATALAFAVFFLSIIFNLIVWQFGNLVLPLASILLMIAAIYVLNMAYGFFVESRGKRQLAGLFGQYVPPELVDEMSKDPDAFSLEGESRELTVLFSDVRGFTTISEGLEPKELTQLMNEFLTPMTHVIHHSRGTIDKYMGDAIMAFWGAPLHDVQHAKHALDAAMGMMDSLSVLQEEFKKRGWPEIKIGVGLNTGPMTVGNMGSSFRMAYTVMGDAVNLGSRLESLTKNYGVYIIVSEYTKEQVPEYIYRELDLVRVKGKDKPVTIFEPICEAGKEDKAIKDELKLYRETLKLYRAQNWDIAELQFINLKNQYPNRYLYPMYLERVAFYRANPPGDDWDGVFTHQSK</sequence>